<protein>
    <submittedName>
        <fullName evidence="1">Protein-arginine deiminase</fullName>
    </submittedName>
</protein>
<reference evidence="1" key="1">
    <citation type="submission" date="2020-03" db="EMBL/GenBank/DDBJ databases">
        <title>Site-based positive gene gene selection in Geosmithia morbida across the United States reveals a broad range of putative effectors and factors for local host and environmental adapation.</title>
        <authorList>
            <person name="Onufrak A."/>
            <person name="Murdoch R.W."/>
            <person name="Gazis R."/>
            <person name="Huff M."/>
            <person name="Staton M."/>
            <person name="Klingeman W."/>
            <person name="Hadziabdic D."/>
        </authorList>
    </citation>
    <scope>NUCLEOTIDE SEQUENCE</scope>
    <source>
        <strain evidence="1">1262</strain>
    </source>
</reference>
<dbReference type="GeneID" id="55967116"/>
<accession>A0A9P5D438</accession>
<dbReference type="Proteomes" id="UP000749293">
    <property type="component" value="Unassembled WGS sequence"/>
</dbReference>
<evidence type="ECO:0000313" key="2">
    <source>
        <dbReference type="Proteomes" id="UP000749293"/>
    </source>
</evidence>
<sequence>MTNRSSNINDGHLGFGQEKAIWSDSAGAIFPLNGVPLSDDKPASCNDASCHLGDKAHVYTVSREAYGRVRIFVLENASGLEETESWRLVDRQLSFKTTQLAEGLTLTSDGRDYERETGMWEPFDVYETRGSEDRVSDAVVLKIGARWTHHHLQQVEVSVTAGANDSEPAWQRFSEQTDVGSRAAGVPSMILFNQSFNI</sequence>
<proteinExistence type="predicted"/>
<gene>
    <name evidence="1" type="ORF">GMORB2_0886</name>
</gene>
<dbReference type="RefSeq" id="XP_035324294.1">
    <property type="nucleotide sequence ID" value="XM_035462870.1"/>
</dbReference>
<dbReference type="OrthoDB" id="5102063at2759"/>
<dbReference type="EMBL" id="JAANYQ010000002">
    <property type="protein sequence ID" value="KAF4125642.1"/>
    <property type="molecule type" value="Genomic_DNA"/>
</dbReference>
<keyword evidence="2" id="KW-1185">Reference proteome</keyword>
<organism evidence="1 2">
    <name type="scientific">Geosmithia morbida</name>
    <dbReference type="NCBI Taxonomy" id="1094350"/>
    <lineage>
        <taxon>Eukaryota</taxon>
        <taxon>Fungi</taxon>
        <taxon>Dikarya</taxon>
        <taxon>Ascomycota</taxon>
        <taxon>Pezizomycotina</taxon>
        <taxon>Sordariomycetes</taxon>
        <taxon>Hypocreomycetidae</taxon>
        <taxon>Hypocreales</taxon>
        <taxon>Bionectriaceae</taxon>
        <taxon>Geosmithia</taxon>
    </lineage>
</organism>
<dbReference type="AlphaFoldDB" id="A0A9P5D438"/>
<name>A0A9P5D438_9HYPO</name>
<evidence type="ECO:0000313" key="1">
    <source>
        <dbReference type="EMBL" id="KAF4125642.1"/>
    </source>
</evidence>
<comment type="caution">
    <text evidence="1">The sequence shown here is derived from an EMBL/GenBank/DDBJ whole genome shotgun (WGS) entry which is preliminary data.</text>
</comment>